<dbReference type="SUPFAM" id="SSF51735">
    <property type="entry name" value="NAD(P)-binding Rossmann-fold domains"/>
    <property type="match status" value="1"/>
</dbReference>
<dbReference type="InterPro" id="IPR036291">
    <property type="entry name" value="NAD(P)-bd_dom_sf"/>
</dbReference>
<dbReference type="EMBL" id="JAPUFD010000015">
    <property type="protein sequence ID" value="MDI1491528.1"/>
    <property type="molecule type" value="Genomic_DNA"/>
</dbReference>
<dbReference type="CDD" id="cd08948">
    <property type="entry name" value="5beta-POR_like_SDR_a"/>
    <property type="match status" value="1"/>
</dbReference>
<proteinExistence type="predicted"/>
<feature type="domain" description="PRISE-like Rossmann-fold" evidence="1">
    <location>
        <begin position="15"/>
        <end position="397"/>
    </location>
</feature>
<evidence type="ECO:0000313" key="2">
    <source>
        <dbReference type="EMBL" id="MDI1491528.1"/>
    </source>
</evidence>
<gene>
    <name evidence="2" type="ORF">OHK93_002737</name>
</gene>
<keyword evidence="3" id="KW-1185">Reference proteome</keyword>
<name>A0AA43QV93_9LECA</name>
<dbReference type="Pfam" id="PF22917">
    <property type="entry name" value="PRISE"/>
    <property type="match status" value="1"/>
</dbReference>
<evidence type="ECO:0000313" key="3">
    <source>
        <dbReference type="Proteomes" id="UP001161017"/>
    </source>
</evidence>
<dbReference type="PANTHER" id="PTHR32487">
    <property type="entry name" value="3-OXO-DELTA(4,5)-STEROID 5-BETA-REDUCTASE"/>
    <property type="match status" value="1"/>
</dbReference>
<accession>A0AA43QV93</accession>
<evidence type="ECO:0000259" key="1">
    <source>
        <dbReference type="Pfam" id="PF22917"/>
    </source>
</evidence>
<organism evidence="2 3">
    <name type="scientific">Ramalina farinacea</name>
    <dbReference type="NCBI Taxonomy" id="258253"/>
    <lineage>
        <taxon>Eukaryota</taxon>
        <taxon>Fungi</taxon>
        <taxon>Dikarya</taxon>
        <taxon>Ascomycota</taxon>
        <taxon>Pezizomycotina</taxon>
        <taxon>Lecanoromycetes</taxon>
        <taxon>OSLEUM clade</taxon>
        <taxon>Lecanoromycetidae</taxon>
        <taxon>Lecanorales</taxon>
        <taxon>Lecanorineae</taxon>
        <taxon>Ramalinaceae</taxon>
        <taxon>Ramalina</taxon>
    </lineage>
</organism>
<sequence length="397" mass="44972">MADVQSSHADSNRHALVLGASGIIGWACVNALLSDYPTEDAFRKVTALTNRPLDPEANLWPTSSKLQLISGIDILQGDQHQLEKTLRERTSIATVTQVYFCAYIQDSDPSKETQINGDLLQRAVIAIEKLAPNLEFVLLPIGTKNYGVIHVKEFPFHDLPMKESQPRIPEPFASDLFYYKQLDILQELSRSKKWSYCAVIPDVIVGYVPTSNYFCSSKRIARYLSLIREKEGQGARVPFPGFARCWTVVNNDSGQDIVARFSIFASLHPQRTADQLYNIADNARPASWSEKWPILCEYFGLQGMGPTETSAAEADDWEGKHASEWQALETKYGLRKVELSRMKYQFPISAGMALFDKDRPLSLTKAYDLWGDMKEETNIQTAWWGAFDRFRRAKMIP</sequence>
<dbReference type="InterPro" id="IPR055222">
    <property type="entry name" value="PRISE-like_Rossmann-fold"/>
</dbReference>
<dbReference type="Proteomes" id="UP001161017">
    <property type="component" value="Unassembled WGS sequence"/>
</dbReference>
<dbReference type="Gene3D" id="3.40.50.720">
    <property type="entry name" value="NAD(P)-binding Rossmann-like Domain"/>
    <property type="match status" value="1"/>
</dbReference>
<reference evidence="2" key="1">
    <citation type="journal article" date="2023" name="Genome Biol. Evol.">
        <title>First Whole Genome Sequence and Flow Cytometry Genome Size Data for the Lichen-Forming Fungus Ramalina farinacea (Ascomycota).</title>
        <authorList>
            <person name="Llewellyn T."/>
            <person name="Mian S."/>
            <person name="Hill R."/>
            <person name="Leitch I.J."/>
            <person name="Gaya E."/>
        </authorList>
    </citation>
    <scope>NUCLEOTIDE SEQUENCE</scope>
    <source>
        <strain evidence="2">LIQ254RAFAR</strain>
    </source>
</reference>
<comment type="caution">
    <text evidence="2">The sequence shown here is derived from an EMBL/GenBank/DDBJ whole genome shotgun (WGS) entry which is preliminary data.</text>
</comment>
<dbReference type="AlphaFoldDB" id="A0AA43QV93"/>
<dbReference type="PANTHER" id="PTHR32487:SF8">
    <property type="entry name" value="NAD-DEPENDENT EPIMERASE_DEHYDRATASE DOMAIN-CONTAINING PROTEIN"/>
    <property type="match status" value="1"/>
</dbReference>
<protein>
    <recommendedName>
        <fullName evidence="1">PRISE-like Rossmann-fold domain-containing protein</fullName>
    </recommendedName>
</protein>